<feature type="domain" description="CAP-associated" evidence="2">
    <location>
        <begin position="63"/>
        <end position="204"/>
    </location>
</feature>
<dbReference type="CDD" id="cd05379">
    <property type="entry name" value="CAP_bacterial"/>
    <property type="match status" value="1"/>
</dbReference>
<reference evidence="3 4" key="1">
    <citation type="submission" date="2021-01" db="EMBL/GenBank/DDBJ databases">
        <title>Genomic Encyclopedia of Type Strains, Phase IV (KMG-IV): sequencing the most valuable type-strain genomes for metagenomic binning, comparative biology and taxonomic classification.</title>
        <authorList>
            <person name="Goeker M."/>
        </authorList>
    </citation>
    <scope>NUCLEOTIDE SEQUENCE [LARGE SCALE GENOMIC DNA]</scope>
    <source>
        <strain evidence="3 4">DSM 100968</strain>
    </source>
</reference>
<comment type="caution">
    <text evidence="3">The sequence shown here is derived from an EMBL/GenBank/DDBJ whole genome shotgun (WGS) entry which is preliminary data.</text>
</comment>
<organism evidence="3 4">
    <name type="scientific">Sporolactobacillus spathodeae</name>
    <dbReference type="NCBI Taxonomy" id="1465502"/>
    <lineage>
        <taxon>Bacteria</taxon>
        <taxon>Bacillati</taxon>
        <taxon>Bacillota</taxon>
        <taxon>Bacilli</taxon>
        <taxon>Bacillales</taxon>
        <taxon>Sporolactobacillaceae</taxon>
        <taxon>Sporolactobacillus</taxon>
    </lineage>
</organism>
<dbReference type="SUPFAM" id="SSF55797">
    <property type="entry name" value="PR-1-like"/>
    <property type="match status" value="1"/>
</dbReference>
<dbReference type="PANTHER" id="PTHR31157:SF26">
    <property type="entry name" value="SCP-LIKE EXTRACELLULAR PROTEIN"/>
    <property type="match status" value="1"/>
</dbReference>
<accession>A0ABS2Q960</accession>
<evidence type="ECO:0000259" key="2">
    <source>
        <dbReference type="Pfam" id="PF14504"/>
    </source>
</evidence>
<evidence type="ECO:0000313" key="4">
    <source>
        <dbReference type="Proteomes" id="UP000823201"/>
    </source>
</evidence>
<name>A0ABS2Q960_9BACL</name>
<dbReference type="RefSeq" id="WP_338062792.1">
    <property type="nucleotide sequence ID" value="NZ_CBCRXA010000013.1"/>
</dbReference>
<dbReference type="Pfam" id="PF14504">
    <property type="entry name" value="CAP_assoc_N"/>
    <property type="match status" value="1"/>
</dbReference>
<dbReference type="InterPro" id="IPR035940">
    <property type="entry name" value="CAP_sf"/>
</dbReference>
<dbReference type="PANTHER" id="PTHR31157">
    <property type="entry name" value="SCP DOMAIN-CONTAINING PROTEIN"/>
    <property type="match status" value="1"/>
</dbReference>
<protein>
    <submittedName>
        <fullName evidence="3">Uncharacterized protein YkwD</fullName>
    </submittedName>
</protein>
<dbReference type="Pfam" id="PF00188">
    <property type="entry name" value="CAP"/>
    <property type="match status" value="1"/>
</dbReference>
<dbReference type="InterPro" id="IPR029410">
    <property type="entry name" value="CAP_assoc"/>
</dbReference>
<keyword evidence="4" id="KW-1185">Reference proteome</keyword>
<sequence>MRKTNSIIFVMALIVFAATFLLSLVSFPGVNSETSSQSREQLPNSLKSEQTLKIPSSSVYTLMGKKEPEIIRKLGKPERIDPTNYGYQWYIYGVNTENYLQVGIDLKTDRVTTLYVLGKNLKTAPFQIGESSQKVYQKAPISDEVAMTSAGSKIDFELNEEDMMTRPLLKLGKYWIQLNFDRISDKLVGIRYLNASVLAMQHPYSMTYTGALPNQPKVSATAWNRINKANDQEIFDISNLLRYRNNKRLLTWNTNAQEAAYKHSREMKIKNYFSHGSKWSGNLQTRLQAESIRFEMAGENIAAQYPDAPAVCLGWLNSPDHRENLLNNSFTSLGVGSYQLYYTQDFVLPMN</sequence>
<dbReference type="EMBL" id="JAFBEV010000014">
    <property type="protein sequence ID" value="MBM7658311.1"/>
    <property type="molecule type" value="Genomic_DNA"/>
</dbReference>
<dbReference type="Proteomes" id="UP000823201">
    <property type="component" value="Unassembled WGS sequence"/>
</dbReference>
<evidence type="ECO:0000259" key="1">
    <source>
        <dbReference type="Pfam" id="PF00188"/>
    </source>
</evidence>
<feature type="domain" description="SCP" evidence="1">
    <location>
        <begin position="239"/>
        <end position="345"/>
    </location>
</feature>
<dbReference type="Gene3D" id="3.40.33.10">
    <property type="entry name" value="CAP"/>
    <property type="match status" value="1"/>
</dbReference>
<evidence type="ECO:0000313" key="3">
    <source>
        <dbReference type="EMBL" id="MBM7658311.1"/>
    </source>
</evidence>
<proteinExistence type="predicted"/>
<dbReference type="InterPro" id="IPR014044">
    <property type="entry name" value="CAP_dom"/>
</dbReference>
<gene>
    <name evidence="3" type="ORF">JOC27_001764</name>
</gene>